<reference evidence="2" key="1">
    <citation type="journal article" date="2015" name="PLoS Genet.">
        <title>The dynamic genome and transcriptome of the human fungal pathogen Blastomyces and close relative Emmonsia.</title>
        <authorList>
            <person name="Munoz J.F."/>
            <person name="Gauthier G.M."/>
            <person name="Desjardins C.A."/>
            <person name="Gallo J.E."/>
            <person name="Holder J."/>
            <person name="Sullivan T.D."/>
            <person name="Marty A.J."/>
            <person name="Carmen J.C."/>
            <person name="Chen Z."/>
            <person name="Ding L."/>
            <person name="Gujja S."/>
            <person name="Magrini V."/>
            <person name="Misas E."/>
            <person name="Mitreva M."/>
            <person name="Priest M."/>
            <person name="Saif S."/>
            <person name="Whiston E.A."/>
            <person name="Young S."/>
            <person name="Zeng Q."/>
            <person name="Goldman W.E."/>
            <person name="Mardis E.R."/>
            <person name="Taylor J.W."/>
            <person name="McEwen J.G."/>
            <person name="Clay O.K."/>
            <person name="Klein B.S."/>
            <person name="Cuomo C.A."/>
        </authorList>
    </citation>
    <scope>NUCLEOTIDE SEQUENCE [LARGE SCALE GENOMIC DNA]</scope>
    <source>
        <strain evidence="2">UAMH 139</strain>
    </source>
</reference>
<dbReference type="EMBL" id="LDEV01003035">
    <property type="protein sequence ID" value="KLJ06519.1"/>
    <property type="molecule type" value="Genomic_DNA"/>
</dbReference>
<protein>
    <submittedName>
        <fullName evidence="1">Uncharacterized protein</fullName>
    </submittedName>
</protein>
<evidence type="ECO:0000313" key="1">
    <source>
        <dbReference type="EMBL" id="KLJ06519.1"/>
    </source>
</evidence>
<keyword evidence="2" id="KW-1185">Reference proteome</keyword>
<proteinExistence type="predicted"/>
<gene>
    <name evidence="1" type="ORF">EMPG_10087</name>
</gene>
<sequence>MVRGYQDVRTKPDAWKYDVLITIRWQVVRSGKPRARILGHNRVRHFKTPATGEVEQERGLARQLIMGMKRATVGWVDRVREEARLGQEAVRTGSWLEPH</sequence>
<accession>A0A0H1B516</accession>
<dbReference type="OrthoDB" id="10358349at2759"/>
<evidence type="ECO:0000313" key="2">
    <source>
        <dbReference type="Proteomes" id="UP000053573"/>
    </source>
</evidence>
<name>A0A0H1B516_9EURO</name>
<organism evidence="1 2">
    <name type="scientific">Blastomyces silverae</name>
    <dbReference type="NCBI Taxonomy" id="2060906"/>
    <lineage>
        <taxon>Eukaryota</taxon>
        <taxon>Fungi</taxon>
        <taxon>Dikarya</taxon>
        <taxon>Ascomycota</taxon>
        <taxon>Pezizomycotina</taxon>
        <taxon>Eurotiomycetes</taxon>
        <taxon>Eurotiomycetidae</taxon>
        <taxon>Onygenales</taxon>
        <taxon>Ajellomycetaceae</taxon>
        <taxon>Blastomyces</taxon>
    </lineage>
</organism>
<dbReference type="Proteomes" id="UP000053573">
    <property type="component" value="Unassembled WGS sequence"/>
</dbReference>
<dbReference type="AlphaFoldDB" id="A0A0H1B516"/>
<comment type="caution">
    <text evidence="1">The sequence shown here is derived from an EMBL/GenBank/DDBJ whole genome shotgun (WGS) entry which is preliminary data.</text>
</comment>